<dbReference type="Gene3D" id="3.40.630.30">
    <property type="match status" value="1"/>
</dbReference>
<comment type="catalytic activity">
    <reaction evidence="5">
        <text>dopamine + (9Z)-octadecenoyl-CoA = N-(9Z-octadecanoyl)-dopamine + CoA + H(+)</text>
        <dbReference type="Rhea" id="RHEA:51380"/>
        <dbReference type="ChEBI" id="CHEBI:15378"/>
        <dbReference type="ChEBI" id="CHEBI:31883"/>
        <dbReference type="ChEBI" id="CHEBI:57287"/>
        <dbReference type="ChEBI" id="CHEBI:57387"/>
        <dbReference type="ChEBI" id="CHEBI:59905"/>
    </reaction>
    <physiologicalReaction direction="left-to-right" evidence="5">
        <dbReference type="Rhea" id="RHEA:51381"/>
    </physiologicalReaction>
</comment>
<feature type="non-terminal residue" evidence="13">
    <location>
        <position position="216"/>
    </location>
</feature>
<comment type="catalytic activity">
    <reaction evidence="9">
        <text>serotonin + (9Z)-octadecenoyl-CoA = N-(9Z-octadecenoyl)-serotonin + CoA + H(+)</text>
        <dbReference type="Rhea" id="RHEA:51392"/>
        <dbReference type="ChEBI" id="CHEBI:15378"/>
        <dbReference type="ChEBI" id="CHEBI:57287"/>
        <dbReference type="ChEBI" id="CHEBI:57387"/>
        <dbReference type="ChEBI" id="CHEBI:134064"/>
        <dbReference type="ChEBI" id="CHEBI:350546"/>
    </reaction>
    <physiologicalReaction direction="left-to-right" evidence="9">
        <dbReference type="Rhea" id="RHEA:51393"/>
    </physiologicalReaction>
</comment>
<gene>
    <name evidence="13" type="ORF">PENTCL1PPCAC_5179</name>
</gene>
<comment type="catalytic activity">
    <reaction evidence="6">
        <text>serotonin + octadecanoyl-CoA = N-octadecanoyl-serotonin + CoA + H(+)</text>
        <dbReference type="Rhea" id="RHEA:51400"/>
        <dbReference type="ChEBI" id="CHEBI:15378"/>
        <dbReference type="ChEBI" id="CHEBI:57287"/>
        <dbReference type="ChEBI" id="CHEBI:57394"/>
        <dbReference type="ChEBI" id="CHEBI:134065"/>
        <dbReference type="ChEBI" id="CHEBI:350546"/>
    </reaction>
    <physiologicalReaction direction="left-to-right" evidence="6">
        <dbReference type="Rhea" id="RHEA:51401"/>
    </physiologicalReaction>
</comment>
<comment type="catalytic activity">
    <reaction evidence="8">
        <text>dopamine + acetyl-CoA = N-acetyldopamine + CoA + H(+)</text>
        <dbReference type="Rhea" id="RHEA:51388"/>
        <dbReference type="ChEBI" id="CHEBI:15378"/>
        <dbReference type="ChEBI" id="CHEBI:57287"/>
        <dbReference type="ChEBI" id="CHEBI:57288"/>
        <dbReference type="ChEBI" id="CHEBI:59905"/>
        <dbReference type="ChEBI" id="CHEBI:125678"/>
    </reaction>
    <physiologicalReaction direction="left-to-right" evidence="8">
        <dbReference type="Rhea" id="RHEA:51389"/>
    </physiologicalReaction>
</comment>
<evidence type="ECO:0000256" key="7">
    <source>
        <dbReference type="ARBA" id="ARBA00051284"/>
    </source>
</evidence>
<evidence type="ECO:0000256" key="5">
    <source>
        <dbReference type="ARBA" id="ARBA00050189"/>
    </source>
</evidence>
<proteinExistence type="inferred from homology"/>
<comment type="catalytic activity">
    <reaction evidence="11">
        <text>dopamine + hexadecanoyl-CoA = N-hexadecanoyl-dopamine + CoA + H(+)</text>
        <dbReference type="Rhea" id="RHEA:51376"/>
        <dbReference type="ChEBI" id="CHEBI:15378"/>
        <dbReference type="ChEBI" id="CHEBI:57287"/>
        <dbReference type="ChEBI" id="CHEBI:57379"/>
        <dbReference type="ChEBI" id="CHEBI:59905"/>
        <dbReference type="ChEBI" id="CHEBI:134058"/>
    </reaction>
    <physiologicalReaction direction="left-to-right" evidence="11">
        <dbReference type="Rhea" id="RHEA:51377"/>
    </physiologicalReaction>
</comment>
<dbReference type="PANTHER" id="PTHR20905:SF30">
    <property type="entry name" value="N-ACETYLTRANSFERASE DOMAIN-CONTAINING PROTEIN"/>
    <property type="match status" value="1"/>
</dbReference>
<evidence type="ECO:0000256" key="3">
    <source>
        <dbReference type="ARBA" id="ARBA00038182"/>
    </source>
</evidence>
<comment type="catalytic activity">
    <reaction evidence="10">
        <text>serotonin + hexadecanoyl-CoA = N-hexadecanoyl-serotonin + CoA + H(+)</text>
        <dbReference type="Rhea" id="RHEA:51384"/>
        <dbReference type="ChEBI" id="CHEBI:15378"/>
        <dbReference type="ChEBI" id="CHEBI:57287"/>
        <dbReference type="ChEBI" id="CHEBI:57379"/>
        <dbReference type="ChEBI" id="CHEBI:134059"/>
        <dbReference type="ChEBI" id="CHEBI:350546"/>
    </reaction>
    <physiologicalReaction direction="left-to-right" evidence="10">
        <dbReference type="Rhea" id="RHEA:51385"/>
    </physiologicalReaction>
</comment>
<organism evidence="13 14">
    <name type="scientific">Pristionchus entomophagus</name>
    <dbReference type="NCBI Taxonomy" id="358040"/>
    <lineage>
        <taxon>Eukaryota</taxon>
        <taxon>Metazoa</taxon>
        <taxon>Ecdysozoa</taxon>
        <taxon>Nematoda</taxon>
        <taxon>Chromadorea</taxon>
        <taxon>Rhabditida</taxon>
        <taxon>Rhabditina</taxon>
        <taxon>Diplogasteromorpha</taxon>
        <taxon>Diplogasteroidea</taxon>
        <taxon>Neodiplogasteridae</taxon>
        <taxon>Pristionchus</taxon>
    </lineage>
</organism>
<evidence type="ECO:0000256" key="10">
    <source>
        <dbReference type="ARBA" id="ARBA00052178"/>
    </source>
</evidence>
<protein>
    <recommendedName>
        <fullName evidence="4">aralkylamine N-acetyltransferase</fullName>
        <ecNumber evidence="4">2.3.1.87</ecNumber>
    </recommendedName>
</protein>
<evidence type="ECO:0000313" key="14">
    <source>
        <dbReference type="Proteomes" id="UP001432027"/>
    </source>
</evidence>
<dbReference type="GO" id="GO:0004059">
    <property type="term" value="F:aralkylamine N-acetyltransferase activity"/>
    <property type="evidence" value="ECO:0007669"/>
    <property type="project" value="UniProtKB-EC"/>
</dbReference>
<comment type="catalytic activity">
    <reaction evidence="7">
        <text>serotonin + (5Z,8Z,11Z,14Z)-eicosatetraenoyl-CoA = N-[(5Z,8Z,11Z,14Z)-eicosatetraenoyl]-serotonin + CoA + H(+)</text>
        <dbReference type="Rhea" id="RHEA:51396"/>
        <dbReference type="ChEBI" id="CHEBI:15378"/>
        <dbReference type="ChEBI" id="CHEBI:57287"/>
        <dbReference type="ChEBI" id="CHEBI:57368"/>
        <dbReference type="ChEBI" id="CHEBI:132255"/>
        <dbReference type="ChEBI" id="CHEBI:350546"/>
    </reaction>
    <physiologicalReaction direction="left-to-right" evidence="7">
        <dbReference type="Rhea" id="RHEA:51397"/>
    </physiologicalReaction>
</comment>
<dbReference type="EC" id="2.3.1.87" evidence="4"/>
<evidence type="ECO:0000313" key="13">
    <source>
        <dbReference type="EMBL" id="GMS83004.1"/>
    </source>
</evidence>
<dbReference type="FunFam" id="3.40.630.30:FF:000046">
    <property type="entry name" value="Dopamine N-acetyltransferase"/>
    <property type="match status" value="1"/>
</dbReference>
<dbReference type="SUPFAM" id="SSF55729">
    <property type="entry name" value="Acyl-CoA N-acyltransferases (Nat)"/>
    <property type="match status" value="1"/>
</dbReference>
<dbReference type="CDD" id="cd04301">
    <property type="entry name" value="NAT_SF"/>
    <property type="match status" value="1"/>
</dbReference>
<feature type="non-terminal residue" evidence="13">
    <location>
        <position position="1"/>
    </location>
</feature>
<evidence type="ECO:0000256" key="6">
    <source>
        <dbReference type="ARBA" id="ARBA00050849"/>
    </source>
</evidence>
<evidence type="ECO:0000256" key="2">
    <source>
        <dbReference type="ARBA" id="ARBA00037926"/>
    </source>
</evidence>
<comment type="catalytic activity">
    <reaction evidence="12">
        <text>serotonin + acetyl-CoA = N-acetylserotonin + CoA + H(+)</text>
        <dbReference type="Rhea" id="RHEA:25217"/>
        <dbReference type="ChEBI" id="CHEBI:15378"/>
        <dbReference type="ChEBI" id="CHEBI:17697"/>
        <dbReference type="ChEBI" id="CHEBI:57287"/>
        <dbReference type="ChEBI" id="CHEBI:57288"/>
        <dbReference type="ChEBI" id="CHEBI:350546"/>
        <dbReference type="EC" id="2.3.1.87"/>
    </reaction>
    <physiologicalReaction direction="left-to-right" evidence="12">
        <dbReference type="Rhea" id="RHEA:25218"/>
    </physiologicalReaction>
</comment>
<comment type="caution">
    <text evidence="13">The sequence shown here is derived from an EMBL/GenBank/DDBJ whole genome shotgun (WGS) entry which is preliminary data.</text>
</comment>
<keyword evidence="14" id="KW-1185">Reference proteome</keyword>
<evidence type="ECO:0000256" key="1">
    <source>
        <dbReference type="ARBA" id="ARBA00022679"/>
    </source>
</evidence>
<accession>A0AAV5SS40</accession>
<reference evidence="13" key="1">
    <citation type="submission" date="2023-10" db="EMBL/GenBank/DDBJ databases">
        <title>Genome assembly of Pristionchus species.</title>
        <authorList>
            <person name="Yoshida K."/>
            <person name="Sommer R.J."/>
        </authorList>
    </citation>
    <scope>NUCLEOTIDE SEQUENCE</scope>
    <source>
        <strain evidence="13">RS0144</strain>
    </source>
</reference>
<keyword evidence="1" id="KW-0808">Transferase</keyword>
<evidence type="ECO:0000256" key="8">
    <source>
        <dbReference type="ARBA" id="ARBA00051711"/>
    </source>
</evidence>
<dbReference type="PANTHER" id="PTHR20905">
    <property type="entry name" value="N-ACETYLTRANSFERASE-RELATED"/>
    <property type="match status" value="1"/>
</dbReference>
<dbReference type="EMBL" id="BTSX01000002">
    <property type="protein sequence ID" value="GMS83004.1"/>
    <property type="molecule type" value="Genomic_DNA"/>
</dbReference>
<dbReference type="Proteomes" id="UP001432027">
    <property type="component" value="Unassembled WGS sequence"/>
</dbReference>
<comment type="pathway">
    <text evidence="2">Aromatic compound metabolism; melatonin biosynthesis; melatonin from serotonin: step 1/2.</text>
</comment>
<evidence type="ECO:0000256" key="9">
    <source>
        <dbReference type="ARBA" id="ARBA00051823"/>
    </source>
</evidence>
<sequence>FQMRLTVSFALAKPSDAPEIHDFLLSDFLFSQSLNGAVGLTREDANDRYLSLTEKAVDSGTSVVVRNTAGVVVGVRLSGFADRDEASTPVDFPSTLSGMWKIRKFLTTLSDGMWNLVPSDIDRLFEVKILSVADKYRGMGIAKGLLTYGLDSVRERGAKGAFSEAIAIASQRLFLEFGYSVIREIAHSEWLDEYGKPVFVCPDGTKTVQLVFMRFD</sequence>
<evidence type="ECO:0000256" key="12">
    <source>
        <dbReference type="ARBA" id="ARBA00052491"/>
    </source>
</evidence>
<dbReference type="InterPro" id="IPR016181">
    <property type="entry name" value="Acyl_CoA_acyltransferase"/>
</dbReference>
<comment type="similarity">
    <text evidence="3">Belongs to the acetyltransferase family. AANAT subfamily.</text>
</comment>
<dbReference type="AlphaFoldDB" id="A0AAV5SS40"/>
<evidence type="ECO:0000256" key="11">
    <source>
        <dbReference type="ARBA" id="ARBA00052335"/>
    </source>
</evidence>
<name>A0AAV5SS40_9BILA</name>
<evidence type="ECO:0000256" key="4">
    <source>
        <dbReference type="ARBA" id="ARBA00039114"/>
    </source>
</evidence>